<dbReference type="Pfam" id="PF03016">
    <property type="entry name" value="Exostosin_GT47"/>
    <property type="match status" value="1"/>
</dbReference>
<dbReference type="SUPFAM" id="SSF53474">
    <property type="entry name" value="alpha/beta-Hydrolases"/>
    <property type="match status" value="1"/>
</dbReference>
<evidence type="ECO:0000313" key="3">
    <source>
        <dbReference type="EMBL" id="CAF1188173.1"/>
    </source>
</evidence>
<dbReference type="InterPro" id="IPR029058">
    <property type="entry name" value="AB_hydrolase_fold"/>
</dbReference>
<dbReference type="AlphaFoldDB" id="A0A814VB59"/>
<sequence length="845" mass="99781">MDPMFIAILNDPWVKEQNKTKSSYYRFTNDTRYHYEFKYEFSSKIKNNDHRLLILLNGRGRICADYWKFSVGRRIISALRASGFSILTICSKSRMFDIYTAIQYNIELKMIYESLQIWINTVYYRTFQSYPRLYIHGISIGSVFATLLSRVLPIQAQILCVNIGDETALTTRSIYPNDMQTRLVLDPTYANWFYFDFCYNAKTKPVHNRSLCPFQSDANHFYTVPPTWYVTFKGDPWVSIKMYRRMQEKIQNDSLNLGGVLLNHKKSVQIDIIHPINVTPTYMQENFDLWHNKPYASRIFFEYLTNFTVSNNSEQRGTCHCSPVNFTYWEGFPNITRTWTNKQQAEHRDYIRDVKTFRGTFCEDICGDLFTYHSMGSRNTQKALDWITELDKLRHSLKIKDYLTRPLRIWMYSKESITKDTKRFLSSKIGWTSISKQYEIYSSEYHLQDYFRRLQSLNSVSRHNLIWTAEPLLADFYIIPSNLMFFYFETHPEILNETQLSSVYERLNNGYFYKLLMNVHNMFLYSTMTSTASLVGANHVIVLPDIGNIGFLYNKTQQLLRNVIKLTFTDTKQNILSPASKSPSGYEDTPVTFKYGYDIVMPSFTKLGLNRNVPLNWNMSFSQKKRLFYFAYNINHSSTLQSIHKHLLFLKRDLQQKKQYNKTTEIKGKLYETISIMNTSLLRSSRLYETMQLGAIPVILTDNIVLPFERFIDWRSFIIKWNINHLKGMIDSIKRIDQLENYVKLKIEKIKSHANAFQWPYDHIEQDGRDKHVFVPKKDLNGSAKNAIHYIALELRCRRLEQFYGLTSDIFSAQSVKAQHLACKSHPKICPCRDKQRSVAFQEYM</sequence>
<protein>
    <recommendedName>
        <fullName evidence="2">Exostosin GT47 domain-containing protein</fullName>
    </recommendedName>
</protein>
<dbReference type="Proteomes" id="UP000663855">
    <property type="component" value="Unassembled WGS sequence"/>
</dbReference>
<feature type="domain" description="Exostosin GT47" evidence="2">
    <location>
        <begin position="536"/>
        <end position="724"/>
    </location>
</feature>
<evidence type="ECO:0000313" key="4">
    <source>
        <dbReference type="Proteomes" id="UP000663855"/>
    </source>
</evidence>
<accession>A0A814VB59</accession>
<dbReference type="PANTHER" id="PTHR11062:SF391">
    <property type="entry name" value="PIN DOMAIN-CONTAINING PROTEIN"/>
    <property type="match status" value="1"/>
</dbReference>
<comment type="similarity">
    <text evidence="1">Belongs to the glycosyltransferase 47 family.</text>
</comment>
<name>A0A814VB59_9BILA</name>
<reference evidence="3" key="1">
    <citation type="submission" date="2021-02" db="EMBL/GenBank/DDBJ databases">
        <authorList>
            <person name="Nowell W R."/>
        </authorList>
    </citation>
    <scope>NUCLEOTIDE SEQUENCE</scope>
</reference>
<dbReference type="EMBL" id="CAJNOV010004834">
    <property type="protein sequence ID" value="CAF1188173.1"/>
    <property type="molecule type" value="Genomic_DNA"/>
</dbReference>
<gene>
    <name evidence="3" type="ORF">CJN711_LOCUS11365</name>
</gene>
<dbReference type="PANTHER" id="PTHR11062">
    <property type="entry name" value="EXOSTOSIN HEPARAN SULFATE GLYCOSYLTRANSFERASE -RELATED"/>
    <property type="match status" value="1"/>
</dbReference>
<dbReference type="GO" id="GO:0015012">
    <property type="term" value="P:heparan sulfate proteoglycan biosynthetic process"/>
    <property type="evidence" value="ECO:0007669"/>
    <property type="project" value="UniProtKB-ARBA"/>
</dbReference>
<organism evidence="3 4">
    <name type="scientific">Rotaria magnacalcarata</name>
    <dbReference type="NCBI Taxonomy" id="392030"/>
    <lineage>
        <taxon>Eukaryota</taxon>
        <taxon>Metazoa</taxon>
        <taxon>Spiralia</taxon>
        <taxon>Gnathifera</taxon>
        <taxon>Rotifera</taxon>
        <taxon>Eurotatoria</taxon>
        <taxon>Bdelloidea</taxon>
        <taxon>Philodinida</taxon>
        <taxon>Philodinidae</taxon>
        <taxon>Rotaria</taxon>
    </lineage>
</organism>
<evidence type="ECO:0000259" key="2">
    <source>
        <dbReference type="Pfam" id="PF03016"/>
    </source>
</evidence>
<dbReference type="InterPro" id="IPR004263">
    <property type="entry name" value="Exostosin"/>
</dbReference>
<dbReference type="InterPro" id="IPR040911">
    <property type="entry name" value="Exostosin_GT47"/>
</dbReference>
<proteinExistence type="inferred from homology"/>
<evidence type="ECO:0000256" key="1">
    <source>
        <dbReference type="ARBA" id="ARBA00010271"/>
    </source>
</evidence>
<dbReference type="GO" id="GO:0016757">
    <property type="term" value="F:glycosyltransferase activity"/>
    <property type="evidence" value="ECO:0007669"/>
    <property type="project" value="InterPro"/>
</dbReference>
<comment type="caution">
    <text evidence="3">The sequence shown here is derived from an EMBL/GenBank/DDBJ whole genome shotgun (WGS) entry which is preliminary data.</text>
</comment>